<evidence type="ECO:0000256" key="1">
    <source>
        <dbReference type="ARBA" id="ARBA00022475"/>
    </source>
</evidence>
<dbReference type="AlphaFoldDB" id="A0A8D5GCR4"/>
<dbReference type="CDD" id="cd03785">
    <property type="entry name" value="GT28_MurG"/>
    <property type="match status" value="1"/>
</dbReference>
<name>A0A8D5GCR4_9PROT</name>
<evidence type="ECO:0000256" key="10">
    <source>
        <dbReference type="HAMAP-Rule" id="MF_00033"/>
    </source>
</evidence>
<feature type="domain" description="Glycosyltransferase family 28 N-terminal" evidence="11">
    <location>
        <begin position="6"/>
        <end position="143"/>
    </location>
</feature>
<dbReference type="GO" id="GO:0009252">
    <property type="term" value="P:peptidoglycan biosynthetic process"/>
    <property type="evidence" value="ECO:0007669"/>
    <property type="project" value="UniProtKB-UniRule"/>
</dbReference>
<keyword evidence="7 10" id="KW-0472">Membrane</keyword>
<dbReference type="InterPro" id="IPR006009">
    <property type="entry name" value="GlcNAc_MurG"/>
</dbReference>
<dbReference type="GO" id="GO:0008360">
    <property type="term" value="P:regulation of cell shape"/>
    <property type="evidence" value="ECO:0007669"/>
    <property type="project" value="UniProtKB-KW"/>
</dbReference>
<dbReference type="Gene3D" id="3.40.50.2000">
    <property type="entry name" value="Glycogen Phosphorylase B"/>
    <property type="match status" value="2"/>
</dbReference>
<sequence length="366" mass="38903">MMAKTILIMAAGTGGHIMPGLAVAKAMQSRGWNVHWLGTKHGMENKLVPPTGIAMTTIDFSGLRGKGLVHTFRGVFKLLFSAIAAWLLMGRLRPQVILGMGGYVTVPGGWAARLRKLPLAVVNADAALLMSNKALVSSAQRILFGFDGEYARSGDLEQKARVTGNPVRAEINQIPSPELRMAGRTGPLKLLVVGGSLGAQALNDLLPRALSLLPYPRPVVTHQSGEKHIVTLQTGYSIVGVEAQVIPFIENMAAAYAEADLVICRAGAITVSELAVAGVASVLVPLVVSTTSHQRDNARWLAEHGAAIYLPQDELTADGLAELLRTITREQLLGMAQSARRLGKPQATDAIVAELEAIALPESQRS</sequence>
<dbReference type="EMBL" id="AP024110">
    <property type="protein sequence ID" value="BCM25891.1"/>
    <property type="molecule type" value="Genomic_DNA"/>
</dbReference>
<dbReference type="GO" id="GO:0005886">
    <property type="term" value="C:plasma membrane"/>
    <property type="evidence" value="ECO:0007669"/>
    <property type="project" value="UniProtKB-SubCell"/>
</dbReference>
<comment type="pathway">
    <text evidence="10">Cell wall biogenesis; peptidoglycan biosynthesis.</text>
</comment>
<keyword evidence="1 10" id="KW-1003">Cell membrane</keyword>
<feature type="domain" description="Glycosyl transferase family 28 C-terminal" evidence="12">
    <location>
        <begin position="190"/>
        <end position="333"/>
    </location>
</feature>
<proteinExistence type="inferred from homology"/>
<evidence type="ECO:0000259" key="12">
    <source>
        <dbReference type="Pfam" id="PF04101"/>
    </source>
</evidence>
<evidence type="ECO:0000256" key="4">
    <source>
        <dbReference type="ARBA" id="ARBA00022679"/>
    </source>
</evidence>
<keyword evidence="14" id="KW-1185">Reference proteome</keyword>
<feature type="binding site" evidence="10">
    <location>
        <begin position="13"/>
        <end position="15"/>
    </location>
    <ligand>
        <name>UDP-N-acetyl-alpha-D-glucosamine</name>
        <dbReference type="ChEBI" id="CHEBI:57705"/>
    </ligand>
</feature>
<dbReference type="Proteomes" id="UP000826722">
    <property type="component" value="Chromosome"/>
</dbReference>
<feature type="binding site" evidence="10">
    <location>
        <position position="196"/>
    </location>
    <ligand>
        <name>UDP-N-acetyl-alpha-D-glucosamine</name>
        <dbReference type="ChEBI" id="CHEBI:57705"/>
    </ligand>
</feature>
<comment type="caution">
    <text evidence="10">Lacks conserved residue(s) required for the propagation of feature annotation.</text>
</comment>
<keyword evidence="2 10" id="KW-0132">Cell division</keyword>
<dbReference type="InterPro" id="IPR004276">
    <property type="entry name" value="GlycoTrans_28_N"/>
</dbReference>
<evidence type="ECO:0000256" key="7">
    <source>
        <dbReference type="ARBA" id="ARBA00023136"/>
    </source>
</evidence>
<dbReference type="GO" id="GO:0005975">
    <property type="term" value="P:carbohydrate metabolic process"/>
    <property type="evidence" value="ECO:0007669"/>
    <property type="project" value="InterPro"/>
</dbReference>
<evidence type="ECO:0000256" key="8">
    <source>
        <dbReference type="ARBA" id="ARBA00023306"/>
    </source>
</evidence>
<dbReference type="Pfam" id="PF03033">
    <property type="entry name" value="Glyco_transf_28"/>
    <property type="match status" value="1"/>
</dbReference>
<comment type="subcellular location">
    <subcellularLocation>
        <location evidence="10">Cell membrane</location>
        <topology evidence="10">Peripheral membrane protein</topology>
        <orientation evidence="10">Cytoplasmic side</orientation>
    </subcellularLocation>
</comment>
<accession>A0A8D5GCR4</accession>
<comment type="catalytic activity">
    <reaction evidence="10">
        <text>di-trans,octa-cis-undecaprenyl diphospho-N-acetyl-alpha-D-muramoyl-L-alanyl-D-glutamyl-meso-2,6-diaminopimeloyl-D-alanyl-D-alanine + UDP-N-acetyl-alpha-D-glucosamine = di-trans,octa-cis-undecaprenyl diphospho-[N-acetyl-alpha-D-glucosaminyl-(1-&gt;4)]-N-acetyl-alpha-D-muramoyl-L-alanyl-D-glutamyl-meso-2,6-diaminopimeloyl-D-alanyl-D-alanine + UDP + H(+)</text>
        <dbReference type="Rhea" id="RHEA:31227"/>
        <dbReference type="ChEBI" id="CHEBI:15378"/>
        <dbReference type="ChEBI" id="CHEBI:57705"/>
        <dbReference type="ChEBI" id="CHEBI:58223"/>
        <dbReference type="ChEBI" id="CHEBI:61387"/>
        <dbReference type="ChEBI" id="CHEBI:61388"/>
        <dbReference type="EC" id="2.4.1.227"/>
    </reaction>
</comment>
<dbReference type="GO" id="GO:0071555">
    <property type="term" value="P:cell wall organization"/>
    <property type="evidence" value="ECO:0007669"/>
    <property type="project" value="UniProtKB-KW"/>
</dbReference>
<dbReference type="GO" id="GO:0051301">
    <property type="term" value="P:cell division"/>
    <property type="evidence" value="ECO:0007669"/>
    <property type="project" value="UniProtKB-KW"/>
</dbReference>
<keyword evidence="3 10" id="KW-0328">Glycosyltransferase</keyword>
<dbReference type="EC" id="2.4.1.227" evidence="10"/>
<reference evidence="13" key="1">
    <citation type="journal article" date="2021" name="Arch. Microbiol.">
        <title>Methyloradius palustris gen. nov., sp. nov., a methanol-oxidizing bacterium isolated from snow.</title>
        <authorList>
            <person name="Miyadera T."/>
            <person name="Kojima H."/>
            <person name="Fukui M."/>
        </authorList>
    </citation>
    <scope>NUCLEOTIDE SEQUENCE</scope>
    <source>
        <strain evidence="13">Zm11</strain>
    </source>
</reference>
<gene>
    <name evidence="10 13" type="primary">murG</name>
    <name evidence="13" type="ORF">ZMTM_21500</name>
</gene>
<evidence type="ECO:0000256" key="5">
    <source>
        <dbReference type="ARBA" id="ARBA00022960"/>
    </source>
</evidence>
<protein>
    <recommendedName>
        <fullName evidence="10">UDP-N-acetylglucosamine--N-acetylmuramyl-(pentapeptide) pyrophosphoryl-undecaprenol N-acetylglucosamine transferase</fullName>
        <ecNumber evidence="10">2.4.1.227</ecNumber>
    </recommendedName>
    <alternativeName>
        <fullName evidence="10">Undecaprenyl-PP-MurNAc-pentapeptide-UDPGlcNAc GlcNAc transferase</fullName>
    </alternativeName>
</protein>
<dbReference type="Pfam" id="PF04101">
    <property type="entry name" value="Glyco_tran_28_C"/>
    <property type="match status" value="1"/>
</dbReference>
<dbReference type="SUPFAM" id="SSF53756">
    <property type="entry name" value="UDP-Glycosyltransferase/glycogen phosphorylase"/>
    <property type="match status" value="1"/>
</dbReference>
<dbReference type="PANTHER" id="PTHR21015:SF22">
    <property type="entry name" value="GLYCOSYLTRANSFERASE"/>
    <property type="match status" value="1"/>
</dbReference>
<feature type="binding site" evidence="10">
    <location>
        <position position="249"/>
    </location>
    <ligand>
        <name>UDP-N-acetyl-alpha-D-glucosamine</name>
        <dbReference type="ChEBI" id="CHEBI:57705"/>
    </ligand>
</feature>
<dbReference type="PANTHER" id="PTHR21015">
    <property type="entry name" value="UDP-N-ACETYLGLUCOSAMINE--N-ACETYLMURAMYL-(PENTAPEPTIDE) PYROPHOSPHORYL-UNDECAPRENOL N-ACETYLGLUCOSAMINE TRANSFERASE 1"/>
    <property type="match status" value="1"/>
</dbReference>
<evidence type="ECO:0000259" key="11">
    <source>
        <dbReference type="Pfam" id="PF03033"/>
    </source>
</evidence>
<feature type="binding site" evidence="10">
    <location>
        <position position="294"/>
    </location>
    <ligand>
        <name>UDP-N-acetyl-alpha-D-glucosamine</name>
        <dbReference type="ChEBI" id="CHEBI:57705"/>
    </ligand>
</feature>
<evidence type="ECO:0000256" key="6">
    <source>
        <dbReference type="ARBA" id="ARBA00022984"/>
    </source>
</evidence>
<comment type="similarity">
    <text evidence="10">Belongs to the glycosyltransferase 28 family. MurG subfamily.</text>
</comment>
<dbReference type="HAMAP" id="MF_00033">
    <property type="entry name" value="MurG"/>
    <property type="match status" value="1"/>
</dbReference>
<evidence type="ECO:0000256" key="9">
    <source>
        <dbReference type="ARBA" id="ARBA00023316"/>
    </source>
</evidence>
<evidence type="ECO:0000313" key="14">
    <source>
        <dbReference type="Proteomes" id="UP000826722"/>
    </source>
</evidence>
<evidence type="ECO:0000256" key="2">
    <source>
        <dbReference type="ARBA" id="ARBA00022618"/>
    </source>
</evidence>
<feature type="binding site" evidence="10">
    <location>
        <position position="168"/>
    </location>
    <ligand>
        <name>UDP-N-acetyl-alpha-D-glucosamine</name>
        <dbReference type="ChEBI" id="CHEBI:57705"/>
    </ligand>
</feature>
<dbReference type="UniPathway" id="UPA00219"/>
<dbReference type="GO" id="GO:0050511">
    <property type="term" value="F:undecaprenyldiphospho-muramoylpentapeptide beta-N-acetylglucosaminyltransferase activity"/>
    <property type="evidence" value="ECO:0007669"/>
    <property type="project" value="UniProtKB-UniRule"/>
</dbReference>
<keyword evidence="4 10" id="KW-0808">Transferase</keyword>
<dbReference type="KEGG" id="mpau:ZMTM_21500"/>
<keyword evidence="8 10" id="KW-0131">Cell cycle</keyword>
<organism evidence="13 14">
    <name type="scientific">Methyloradius palustris</name>
    <dbReference type="NCBI Taxonomy" id="2778876"/>
    <lineage>
        <taxon>Bacteria</taxon>
        <taxon>Pseudomonadati</taxon>
        <taxon>Pseudomonadota</taxon>
        <taxon>Betaproteobacteria</taxon>
        <taxon>Nitrosomonadales</taxon>
        <taxon>Methylophilaceae</taxon>
        <taxon>Methyloradius</taxon>
    </lineage>
</organism>
<evidence type="ECO:0000313" key="13">
    <source>
        <dbReference type="EMBL" id="BCM25891.1"/>
    </source>
</evidence>
<keyword evidence="9 10" id="KW-0961">Cell wall biogenesis/degradation</keyword>
<evidence type="ECO:0000256" key="3">
    <source>
        <dbReference type="ARBA" id="ARBA00022676"/>
    </source>
</evidence>
<keyword evidence="5 10" id="KW-0133">Cell shape</keyword>
<dbReference type="NCBIfam" id="TIGR01133">
    <property type="entry name" value="murG"/>
    <property type="match status" value="1"/>
</dbReference>
<dbReference type="InterPro" id="IPR007235">
    <property type="entry name" value="Glyco_trans_28_C"/>
</dbReference>
<keyword evidence="6 10" id="KW-0573">Peptidoglycan synthesis</keyword>
<comment type="function">
    <text evidence="10">Cell wall formation. Catalyzes the transfer of a GlcNAc subunit on undecaprenyl-pyrophosphoryl-MurNAc-pentapeptide (lipid intermediate I) to form undecaprenyl-pyrophosphoryl-MurNAc-(pentapeptide)GlcNAc (lipid intermediate II).</text>
</comment>